<sequence>MSTTVKQLEAAKRVQGGKGAARAIRRLSRIPAVIYGGGEAPVSISLDQKIATQLIFAGHFLTTQFEIDVEGEKSRVLPRDYQLDPVTDRVMHVDFLRLRQGQQIRVEVPVHFMNNEASPGLKRGGTMNIVRHTVELFVPADNIPAALDADLTGLEIGDSLHISAIKLPENCRPVIADRDFTVATIVAPSGLKDAAADDAAAAAAGAAAAAAAAPAAKAAPAKK</sequence>
<dbReference type="GO" id="GO:0008097">
    <property type="term" value="F:5S rRNA binding"/>
    <property type="evidence" value="ECO:0007669"/>
    <property type="project" value="InterPro"/>
</dbReference>
<evidence type="ECO:0000259" key="7">
    <source>
        <dbReference type="Pfam" id="PF14693"/>
    </source>
</evidence>
<keyword evidence="3 5" id="KW-0689">Ribosomal protein</keyword>
<feature type="domain" description="Large ribosomal subunit protein bL25 beta" evidence="7">
    <location>
        <begin position="104"/>
        <end position="188"/>
    </location>
</feature>
<feature type="domain" description="Large ribosomal subunit protein bL25 L25" evidence="6">
    <location>
        <begin position="8"/>
        <end position="95"/>
    </location>
</feature>
<protein>
    <recommendedName>
        <fullName evidence="5">Large ribosomal subunit protein bL25</fullName>
    </recommendedName>
    <alternativeName>
        <fullName evidence="5">General stress protein CTC</fullName>
    </alternativeName>
</protein>
<gene>
    <name evidence="5" type="primary">rplY</name>
    <name evidence="5" type="synonym">ctc</name>
    <name evidence="8" type="ORF">ABEG18_18345</name>
</gene>
<evidence type="ECO:0000259" key="6">
    <source>
        <dbReference type="Pfam" id="PF01386"/>
    </source>
</evidence>
<dbReference type="EMBL" id="CP157484">
    <property type="protein sequence ID" value="XBO37669.1"/>
    <property type="molecule type" value="Genomic_DNA"/>
</dbReference>
<dbReference type="NCBIfam" id="NF004128">
    <property type="entry name" value="PRK05618.1-2"/>
    <property type="match status" value="1"/>
</dbReference>
<dbReference type="CDD" id="cd00495">
    <property type="entry name" value="Ribosomal_L25_TL5_CTC"/>
    <property type="match status" value="1"/>
</dbReference>
<keyword evidence="4 5" id="KW-0687">Ribonucleoprotein</keyword>
<dbReference type="InterPro" id="IPR037121">
    <property type="entry name" value="Ribosomal_bL25_C"/>
</dbReference>
<dbReference type="HAMAP" id="MF_01334">
    <property type="entry name" value="Ribosomal_bL25_CTC"/>
    <property type="match status" value="1"/>
</dbReference>
<dbReference type="GO" id="GO:0006412">
    <property type="term" value="P:translation"/>
    <property type="evidence" value="ECO:0007669"/>
    <property type="project" value="UniProtKB-UniRule"/>
</dbReference>
<comment type="subunit">
    <text evidence="5">Part of the 50S ribosomal subunit; part of the 5S rRNA/L5/L18/L25 subcomplex. Contacts the 5S rRNA. Binds to the 5S rRNA independently of L5 and L18.</text>
</comment>
<keyword evidence="1 5" id="KW-0699">rRNA-binding</keyword>
<dbReference type="SUPFAM" id="SSF50715">
    <property type="entry name" value="Ribosomal protein L25-like"/>
    <property type="match status" value="1"/>
</dbReference>
<proteinExistence type="inferred from homology"/>
<dbReference type="Pfam" id="PF01386">
    <property type="entry name" value="Ribosomal_L25p"/>
    <property type="match status" value="1"/>
</dbReference>
<accession>A0AAU7JBZ6</accession>
<dbReference type="PANTHER" id="PTHR33284:SF1">
    <property type="entry name" value="RIBOSOMAL PROTEIN L25_GLN-TRNA SYNTHETASE, ANTI-CODON-BINDING DOMAIN-CONTAINING PROTEIN"/>
    <property type="match status" value="1"/>
</dbReference>
<name>A0AAU7JBZ6_9HYPH</name>
<dbReference type="Pfam" id="PF14693">
    <property type="entry name" value="Ribosomal_TL5_C"/>
    <property type="match status" value="1"/>
</dbReference>
<dbReference type="InterPro" id="IPR020930">
    <property type="entry name" value="Ribosomal_uL5_bac-type"/>
</dbReference>
<dbReference type="PANTHER" id="PTHR33284">
    <property type="entry name" value="RIBOSOMAL PROTEIN L25/GLN-TRNA SYNTHETASE, ANTI-CODON-BINDING DOMAIN-CONTAINING PROTEIN"/>
    <property type="match status" value="1"/>
</dbReference>
<dbReference type="InterPro" id="IPR001021">
    <property type="entry name" value="Ribosomal_bL25_long"/>
</dbReference>
<dbReference type="InterPro" id="IPR011035">
    <property type="entry name" value="Ribosomal_bL25/Gln-tRNA_synth"/>
</dbReference>
<dbReference type="Gene3D" id="2.40.240.10">
    <property type="entry name" value="Ribosomal Protein L25, Chain P"/>
    <property type="match status" value="1"/>
</dbReference>
<reference evidence="8" key="1">
    <citation type="submission" date="2024-05" db="EMBL/GenBank/DDBJ databases">
        <authorList>
            <person name="Kim S."/>
            <person name="Heo J."/>
            <person name="Choi H."/>
            <person name="Choi Y."/>
            <person name="Kwon S.-W."/>
            <person name="Kim Y."/>
        </authorList>
    </citation>
    <scope>NUCLEOTIDE SEQUENCE</scope>
    <source>
        <strain evidence="8">KACC 23698</strain>
    </source>
</reference>
<evidence type="ECO:0000256" key="2">
    <source>
        <dbReference type="ARBA" id="ARBA00022884"/>
    </source>
</evidence>
<evidence type="ECO:0000256" key="4">
    <source>
        <dbReference type="ARBA" id="ARBA00023274"/>
    </source>
</evidence>
<dbReference type="InterPro" id="IPR020057">
    <property type="entry name" value="Ribosomal_bL25_b-dom"/>
</dbReference>
<dbReference type="InterPro" id="IPR029751">
    <property type="entry name" value="Ribosomal_L25_dom"/>
</dbReference>
<comment type="function">
    <text evidence="5">This is one of the proteins that binds to the 5S RNA in the ribosome where it forms part of the central protuberance.</text>
</comment>
<dbReference type="NCBIfam" id="TIGR00731">
    <property type="entry name" value="bL25_bact_ctc"/>
    <property type="match status" value="1"/>
</dbReference>
<dbReference type="InterPro" id="IPR020056">
    <property type="entry name" value="Rbsml_bL25/Gln-tRNA_synth_N"/>
</dbReference>
<evidence type="ECO:0000256" key="5">
    <source>
        <dbReference type="HAMAP-Rule" id="MF_01334"/>
    </source>
</evidence>
<keyword evidence="2 5" id="KW-0694">RNA-binding</keyword>
<dbReference type="AlphaFoldDB" id="A0AAU7JBZ6"/>
<evidence type="ECO:0000313" key="8">
    <source>
        <dbReference type="EMBL" id="XBO37669.1"/>
    </source>
</evidence>
<dbReference type="GO" id="GO:0022625">
    <property type="term" value="C:cytosolic large ribosomal subunit"/>
    <property type="evidence" value="ECO:0007669"/>
    <property type="project" value="TreeGrafter"/>
</dbReference>
<dbReference type="RefSeq" id="WP_406854494.1">
    <property type="nucleotide sequence ID" value="NZ_CP157484.1"/>
</dbReference>
<dbReference type="Gene3D" id="2.170.120.20">
    <property type="entry name" value="Ribosomal protein L25, beta domain"/>
    <property type="match status" value="1"/>
</dbReference>
<dbReference type="GO" id="GO:0003735">
    <property type="term" value="F:structural constituent of ribosome"/>
    <property type="evidence" value="ECO:0007669"/>
    <property type="project" value="InterPro"/>
</dbReference>
<organism evidence="8">
    <name type="scientific">Alsobacter sp. KACC 23698</name>
    <dbReference type="NCBI Taxonomy" id="3149229"/>
    <lineage>
        <taxon>Bacteria</taxon>
        <taxon>Pseudomonadati</taxon>
        <taxon>Pseudomonadota</taxon>
        <taxon>Alphaproteobacteria</taxon>
        <taxon>Hyphomicrobiales</taxon>
        <taxon>Alsobacteraceae</taxon>
        <taxon>Alsobacter</taxon>
    </lineage>
</organism>
<evidence type="ECO:0000256" key="3">
    <source>
        <dbReference type="ARBA" id="ARBA00022980"/>
    </source>
</evidence>
<evidence type="ECO:0000256" key="1">
    <source>
        <dbReference type="ARBA" id="ARBA00022730"/>
    </source>
</evidence>
<comment type="similarity">
    <text evidence="5">Belongs to the bacterial ribosomal protein bL25 family. CTC subfamily.</text>
</comment>